<name>A0A410Q855_9FIRM</name>
<dbReference type="KEGG" id="spoa:EQM13_00605"/>
<dbReference type="AlphaFoldDB" id="A0A410Q855"/>
<organism evidence="1 2">
    <name type="scientific">Acidilutibacter cellobiosedens</name>
    <dbReference type="NCBI Taxonomy" id="2507161"/>
    <lineage>
        <taxon>Bacteria</taxon>
        <taxon>Bacillati</taxon>
        <taxon>Bacillota</taxon>
        <taxon>Tissierellia</taxon>
        <taxon>Tissierellales</taxon>
        <taxon>Acidilutibacteraceae</taxon>
        <taxon>Acidilutibacter</taxon>
    </lineage>
</organism>
<keyword evidence="2" id="KW-1185">Reference proteome</keyword>
<dbReference type="EMBL" id="CP035282">
    <property type="protein sequence ID" value="QAT60177.1"/>
    <property type="molecule type" value="Genomic_DNA"/>
</dbReference>
<reference evidence="2" key="1">
    <citation type="submission" date="2019-01" db="EMBL/GenBank/DDBJ databases">
        <title>Draft genomes of a novel of Sporanaerobacter strains.</title>
        <authorList>
            <person name="Ma S."/>
        </authorList>
    </citation>
    <scope>NUCLEOTIDE SEQUENCE [LARGE SCALE GENOMIC DNA]</scope>
    <source>
        <strain evidence="2">NJN-17</strain>
    </source>
</reference>
<dbReference type="Proteomes" id="UP000287969">
    <property type="component" value="Chromosome"/>
</dbReference>
<proteinExistence type="predicted"/>
<sequence>MTDINLIVSPDVKKILPDVLIEYLWKLVLSNERSTNESQSFALEVGELSGRNVQDILHAYNFGRSIGKHRVFGLEPVCCKLRVSRSQNGYQMSLN</sequence>
<accession>A0A410Q855</accession>
<evidence type="ECO:0000313" key="2">
    <source>
        <dbReference type="Proteomes" id="UP000287969"/>
    </source>
</evidence>
<dbReference type="RefSeq" id="WP_071140584.1">
    <property type="nucleotide sequence ID" value="NZ_CP035282.1"/>
</dbReference>
<evidence type="ECO:0000313" key="1">
    <source>
        <dbReference type="EMBL" id="QAT60177.1"/>
    </source>
</evidence>
<dbReference type="OrthoDB" id="9951182at2"/>
<gene>
    <name evidence="1" type="ORF">EQM13_00605</name>
</gene>
<protein>
    <submittedName>
        <fullName evidence="1">Uncharacterized protein</fullName>
    </submittedName>
</protein>